<protein>
    <submittedName>
        <fullName evidence="1">Uncharacterized protein</fullName>
    </submittedName>
</protein>
<keyword evidence="2" id="KW-1185">Reference proteome</keyword>
<evidence type="ECO:0000313" key="1">
    <source>
        <dbReference type="EMBL" id="MBL7257469.1"/>
    </source>
</evidence>
<name>A0ABS1VRY1_9ACTN</name>
<dbReference type="Proteomes" id="UP000598996">
    <property type="component" value="Unassembled WGS sequence"/>
</dbReference>
<reference evidence="1 2" key="1">
    <citation type="submission" date="2021-01" db="EMBL/GenBank/DDBJ databases">
        <title>Actinoplanes sp. nov. LDG1-01 isolated from lichen.</title>
        <authorList>
            <person name="Saeng-In P."/>
            <person name="Phongsopitanun W."/>
            <person name="Kanchanasin P."/>
            <person name="Yuki M."/>
            <person name="Kudo T."/>
            <person name="Ohkuma M."/>
            <person name="Tanasupawat S."/>
        </authorList>
    </citation>
    <scope>NUCLEOTIDE SEQUENCE [LARGE SCALE GENOMIC DNA]</scope>
    <source>
        <strain evidence="1 2">LDG1-01</strain>
    </source>
</reference>
<comment type="caution">
    <text evidence="1">The sequence shown here is derived from an EMBL/GenBank/DDBJ whole genome shotgun (WGS) entry which is preliminary data.</text>
</comment>
<evidence type="ECO:0000313" key="2">
    <source>
        <dbReference type="Proteomes" id="UP000598996"/>
    </source>
</evidence>
<sequence length="455" mass="49070">MTTYETLSAARGDLPAESAFCAESLSRTLLAAVSGAPGDWAHRTPLLGRHGQLPAERRREELAREAYAEAVPHEVAAQLDAEAVAEWVVGHYQASTYPSVLLGSPHGAAAHLAVALGAAWLPTSIPVTVSWPGGSAGNWPGALAWGAGLAATISDRNPSVTVRQVHDPMADGPLCGATVRLHLRWHALPAAYEKFLRTRIAPGGCTLLMRDLRAWPVVSVSRRYAFQIGSPVTGVRPEAYRADNWEFRHMLDELGALTWVAPDPATPPRYAERSGEPALGVDLNKIGRTSYRVLYARPEILSAGVADLLRKWRHQERDRCVVECGRLLDPWQARSAGLIPYWCESASSTAVDAAEWWLGGSPSFDSVTVLPGPPGYDGDRVASLGQWRSVASFGREHEPVDRVAASRYPTLPLATRHATRMLAGAGERPQPPVMTMTYALSRLHLSGGSSGLLVS</sequence>
<accession>A0ABS1VRY1</accession>
<organism evidence="1 2">
    <name type="scientific">Paractinoplanes lichenicola</name>
    <dbReference type="NCBI Taxonomy" id="2802976"/>
    <lineage>
        <taxon>Bacteria</taxon>
        <taxon>Bacillati</taxon>
        <taxon>Actinomycetota</taxon>
        <taxon>Actinomycetes</taxon>
        <taxon>Micromonosporales</taxon>
        <taxon>Micromonosporaceae</taxon>
        <taxon>Paractinoplanes</taxon>
    </lineage>
</organism>
<gene>
    <name evidence="1" type="ORF">JKJ07_24520</name>
</gene>
<dbReference type="RefSeq" id="WP_202994087.1">
    <property type="nucleotide sequence ID" value="NZ_JAENHO010000007.1"/>
</dbReference>
<dbReference type="EMBL" id="JAENHO010000007">
    <property type="protein sequence ID" value="MBL7257469.1"/>
    <property type="molecule type" value="Genomic_DNA"/>
</dbReference>
<proteinExistence type="predicted"/>